<protein>
    <recommendedName>
        <fullName evidence="1">DUF4367 domain-containing protein</fullName>
    </recommendedName>
</protein>
<dbReference type="AlphaFoldDB" id="A0A0A5FWK3"/>
<keyword evidence="3" id="KW-1185">Reference proteome</keyword>
<dbReference type="EMBL" id="AVPG01000042">
    <property type="protein sequence ID" value="KGX84304.1"/>
    <property type="molecule type" value="Genomic_DNA"/>
</dbReference>
<gene>
    <name evidence="2" type="ORF">N784_13735</name>
</gene>
<accession>A0A0A5FWK3</accession>
<evidence type="ECO:0000313" key="3">
    <source>
        <dbReference type="Proteomes" id="UP000030401"/>
    </source>
</evidence>
<comment type="caution">
    <text evidence="2">The sequence shown here is derived from an EMBL/GenBank/DDBJ whole genome shotgun (WGS) entry which is preliminary data.</text>
</comment>
<evidence type="ECO:0000259" key="1">
    <source>
        <dbReference type="Pfam" id="PF14285"/>
    </source>
</evidence>
<dbReference type="Pfam" id="PF14285">
    <property type="entry name" value="DUF4367"/>
    <property type="match status" value="1"/>
</dbReference>
<evidence type="ECO:0000313" key="2">
    <source>
        <dbReference type="EMBL" id="KGX84304.1"/>
    </source>
</evidence>
<name>A0A0A5FWK3_9BACI</name>
<organism evidence="2 3">
    <name type="scientific">Pontibacillus litoralis JSM 072002</name>
    <dbReference type="NCBI Taxonomy" id="1385512"/>
    <lineage>
        <taxon>Bacteria</taxon>
        <taxon>Bacillati</taxon>
        <taxon>Bacillota</taxon>
        <taxon>Bacilli</taxon>
        <taxon>Bacillales</taxon>
        <taxon>Bacillaceae</taxon>
        <taxon>Pontibacillus</taxon>
    </lineage>
</organism>
<dbReference type="Proteomes" id="UP000030401">
    <property type="component" value="Unassembled WGS sequence"/>
</dbReference>
<dbReference type="RefSeq" id="WP_036836402.1">
    <property type="nucleotide sequence ID" value="NZ_AVPG01000042.1"/>
</dbReference>
<reference evidence="2 3" key="1">
    <citation type="submission" date="2013-08" db="EMBL/GenBank/DDBJ databases">
        <authorList>
            <person name="Huang J."/>
            <person name="Wang G."/>
        </authorList>
    </citation>
    <scope>NUCLEOTIDE SEQUENCE [LARGE SCALE GENOMIC DNA]</scope>
    <source>
        <strain evidence="2 3">JSM 072002</strain>
    </source>
</reference>
<sequence>MEISQRVVLFSMLFAFITISVFALVRAERVILTEEVTEANESLPSWYKATSVEEVEELIDTPVSRLTYIPESYEQHSITYSVSEAGYEVKQLYIDPGKGHIQVLQLPIDQHEENWGLGYEIETVERNGQQVSVAHKNGDIYKQSWIANSTFYTISSTKPLSKEEWVKVMVGVKE</sequence>
<dbReference type="InterPro" id="IPR025377">
    <property type="entry name" value="DUF4367"/>
</dbReference>
<feature type="domain" description="DUF4367" evidence="1">
    <location>
        <begin position="65"/>
        <end position="169"/>
    </location>
</feature>
<proteinExistence type="predicted"/>